<feature type="coiled-coil region" evidence="1">
    <location>
        <begin position="48"/>
        <end position="75"/>
    </location>
</feature>
<evidence type="ECO:0000256" key="1">
    <source>
        <dbReference type="SAM" id="Coils"/>
    </source>
</evidence>
<dbReference type="AlphaFoldDB" id="A0A5B7ZME6"/>
<evidence type="ECO:0000313" key="3">
    <source>
        <dbReference type="EMBL" id="QDA56454.1"/>
    </source>
</evidence>
<gene>
    <name evidence="3" type="ORF">FHQ07_03570</name>
</gene>
<proteinExistence type="predicted"/>
<dbReference type="Proteomes" id="UP000308149">
    <property type="component" value="Chromosome"/>
</dbReference>
<keyword evidence="4" id="KW-1185">Reference proteome</keyword>
<keyword evidence="1" id="KW-0175">Coiled coil</keyword>
<feature type="region of interest" description="Disordered" evidence="2">
    <location>
        <begin position="1"/>
        <end position="31"/>
    </location>
</feature>
<sequence>MAAQRPGLTQALGVKSSPQASRKQSTVGRAESDMGFWSTVGKVARAGVEHANKMNQDAKNNVQKYEQEDDGYVKEKFKSGTTTEKMAAARVLKSRGYTKDTL</sequence>
<reference evidence="3 4" key="1">
    <citation type="submission" date="2019-06" db="EMBL/GenBank/DDBJ databases">
        <title>Thermomonas aquatica sp. nov., isolated from an industrial wastewater treatment plant.</title>
        <authorList>
            <person name="Jeon J.H."/>
            <person name="Park D.-S."/>
        </authorList>
    </citation>
    <scope>NUCLEOTIDE SEQUENCE [LARGE SCALE GENOMIC DNA]</scope>
    <source>
        <strain evidence="3 4">SY21</strain>
    </source>
</reference>
<dbReference type="EMBL" id="CP040871">
    <property type="protein sequence ID" value="QDA56454.1"/>
    <property type="molecule type" value="Genomic_DNA"/>
</dbReference>
<feature type="compositionally biased region" description="Polar residues" evidence="2">
    <location>
        <begin position="16"/>
        <end position="27"/>
    </location>
</feature>
<evidence type="ECO:0000313" key="4">
    <source>
        <dbReference type="Proteomes" id="UP000308149"/>
    </source>
</evidence>
<dbReference type="RefSeq" id="WP_139715382.1">
    <property type="nucleotide sequence ID" value="NZ_CP040871.1"/>
</dbReference>
<protein>
    <submittedName>
        <fullName evidence="3">Uncharacterized protein</fullName>
    </submittedName>
</protein>
<organism evidence="3 4">
    <name type="scientific">Thermomonas aquatica</name>
    <dbReference type="NCBI Taxonomy" id="2202149"/>
    <lineage>
        <taxon>Bacteria</taxon>
        <taxon>Pseudomonadati</taxon>
        <taxon>Pseudomonadota</taxon>
        <taxon>Gammaproteobacteria</taxon>
        <taxon>Lysobacterales</taxon>
        <taxon>Lysobacteraceae</taxon>
        <taxon>Thermomonas</taxon>
    </lineage>
</organism>
<dbReference type="KEGG" id="thes:FHQ07_03570"/>
<evidence type="ECO:0000256" key="2">
    <source>
        <dbReference type="SAM" id="MobiDB-lite"/>
    </source>
</evidence>
<name>A0A5B7ZME6_9GAMM</name>
<accession>A0A5B7ZME6</accession>